<evidence type="ECO:0000256" key="8">
    <source>
        <dbReference type="SAM" id="Phobius"/>
    </source>
</evidence>
<feature type="transmembrane region" description="Helical" evidence="8">
    <location>
        <begin position="530"/>
        <end position="549"/>
    </location>
</feature>
<dbReference type="EMBL" id="SGPL01000072">
    <property type="protein sequence ID" value="THH18540.1"/>
    <property type="molecule type" value="Genomic_DNA"/>
</dbReference>
<dbReference type="SUPFAM" id="SSF56317">
    <property type="entry name" value="Carbon-nitrogen hydrolase"/>
    <property type="match status" value="1"/>
</dbReference>
<keyword evidence="11" id="KW-1185">Reference proteome</keyword>
<feature type="transmembrane region" description="Helical" evidence="8">
    <location>
        <begin position="126"/>
        <end position="145"/>
    </location>
</feature>
<proteinExistence type="predicted"/>
<dbReference type="InterPro" id="IPR003010">
    <property type="entry name" value="C-N_Hydrolase"/>
</dbReference>
<evidence type="ECO:0000259" key="9">
    <source>
        <dbReference type="PROSITE" id="PS50263"/>
    </source>
</evidence>
<evidence type="ECO:0000256" key="7">
    <source>
        <dbReference type="ARBA" id="ARBA00023315"/>
    </source>
</evidence>
<keyword evidence="7" id="KW-0012">Acyltransferase</keyword>
<feature type="transmembrane region" description="Helical" evidence="8">
    <location>
        <begin position="65"/>
        <end position="84"/>
    </location>
</feature>
<evidence type="ECO:0000256" key="6">
    <source>
        <dbReference type="ARBA" id="ARBA00023136"/>
    </source>
</evidence>
<dbReference type="OrthoDB" id="2626014at2759"/>
<accession>A0A4S4M6R3</accession>
<gene>
    <name evidence="10" type="ORF">EW146_g2445</name>
</gene>
<comment type="subcellular location">
    <subcellularLocation>
        <location evidence="1">Cell membrane</location>
        <topology evidence="1">Multi-pass membrane protein</topology>
    </subcellularLocation>
</comment>
<evidence type="ECO:0000256" key="1">
    <source>
        <dbReference type="ARBA" id="ARBA00004651"/>
    </source>
</evidence>
<organism evidence="10 11">
    <name type="scientific">Bondarzewia mesenterica</name>
    <dbReference type="NCBI Taxonomy" id="1095465"/>
    <lineage>
        <taxon>Eukaryota</taxon>
        <taxon>Fungi</taxon>
        <taxon>Dikarya</taxon>
        <taxon>Basidiomycota</taxon>
        <taxon>Agaricomycotina</taxon>
        <taxon>Agaricomycetes</taxon>
        <taxon>Russulales</taxon>
        <taxon>Bondarzewiaceae</taxon>
        <taxon>Bondarzewia</taxon>
    </lineage>
</organism>
<dbReference type="PROSITE" id="PS50263">
    <property type="entry name" value="CN_HYDROLASE"/>
    <property type="match status" value="1"/>
</dbReference>
<protein>
    <recommendedName>
        <fullName evidence="9">CN hydrolase domain-containing protein</fullName>
    </recommendedName>
</protein>
<keyword evidence="4 8" id="KW-0812">Transmembrane</keyword>
<feature type="transmembrane region" description="Helical" evidence="8">
    <location>
        <begin position="90"/>
        <end position="114"/>
    </location>
</feature>
<evidence type="ECO:0000256" key="2">
    <source>
        <dbReference type="ARBA" id="ARBA00022475"/>
    </source>
</evidence>
<reference evidence="10 11" key="1">
    <citation type="submission" date="2019-02" db="EMBL/GenBank/DDBJ databases">
        <title>Genome sequencing of the rare red list fungi Bondarzewia mesenterica.</title>
        <authorList>
            <person name="Buettner E."/>
            <person name="Kellner H."/>
        </authorList>
    </citation>
    <scope>NUCLEOTIDE SEQUENCE [LARGE SCALE GENOMIC DNA]</scope>
    <source>
        <strain evidence="10 11">DSM 108281</strain>
    </source>
</reference>
<evidence type="ECO:0000256" key="5">
    <source>
        <dbReference type="ARBA" id="ARBA00022989"/>
    </source>
</evidence>
<keyword evidence="6 8" id="KW-0472">Membrane</keyword>
<keyword evidence="5 8" id="KW-1133">Transmembrane helix</keyword>
<dbReference type="InterPro" id="IPR036526">
    <property type="entry name" value="C-N_Hydrolase_sf"/>
</dbReference>
<keyword evidence="2" id="KW-1003">Cell membrane</keyword>
<name>A0A4S4M6R3_9AGAM</name>
<dbReference type="AlphaFoldDB" id="A0A4S4M6R3"/>
<dbReference type="PANTHER" id="PTHR38686">
    <property type="entry name" value="APOLIPOPROTEIN N-ACYLTRANSFERASE"/>
    <property type="match status" value="1"/>
</dbReference>
<evidence type="ECO:0000256" key="4">
    <source>
        <dbReference type="ARBA" id="ARBA00022692"/>
    </source>
</evidence>
<dbReference type="Gene3D" id="3.60.110.10">
    <property type="entry name" value="Carbon-nitrogen hydrolase"/>
    <property type="match status" value="1"/>
</dbReference>
<feature type="domain" description="CN hydrolase" evidence="9">
    <location>
        <begin position="268"/>
        <end position="520"/>
    </location>
</feature>
<dbReference type="GO" id="GO:0016410">
    <property type="term" value="F:N-acyltransferase activity"/>
    <property type="evidence" value="ECO:0007669"/>
    <property type="project" value="InterPro"/>
</dbReference>
<dbReference type="PANTHER" id="PTHR38686:SF1">
    <property type="entry name" value="APOLIPOPROTEIN N-ACYLTRANSFERASE"/>
    <property type="match status" value="1"/>
</dbReference>
<dbReference type="InterPro" id="IPR004563">
    <property type="entry name" value="Apolipo_AcylTrfase"/>
</dbReference>
<comment type="caution">
    <text evidence="10">The sequence shown here is derived from an EMBL/GenBank/DDBJ whole genome shotgun (WGS) entry which is preliminary data.</text>
</comment>
<sequence length="597" mass="65782">MSDLRTVMFIKHPTVLFPFLISASALGALGPTPSFIPLILVLTLLRIYARIILVPNRPRHRRHVFVTWMCLTFATSIAHVFPALTALSSIFTSLVSLCVISAVASAIAGTAIALDVHLCRQTQDAWLRISIFPVFWAGIWQVWALNAPMGRLTAWSPVVGVHGYAWMKHIFGPCGIDWVVAVFAVVGSEIIGEWFIGPVEQLNTIHASDEQQLVDVDHETPIGDAPAEVPSQPRHTLYLFILLFAFTIPSYFYETLPLPPISSSSTPLTVGCVLPSPPQHNDHSSTLDRFILESQRVVSSGAKVMLWPEGAVRFDSADDREEAIAKVQEKIKGPYVGISFEENAPAEWKGSSGRTKRIGMVLVGPNGPVFEYYKRSLVPYVESFSFLRSPDPPTIYDLPLPPPAHTNKSDWSAGPPFSRPIPITSSICLDFAFPSAFAELPSRAALILAPARTWHPDVGLAMWEQAKARAQEAGSMVLFCDGGISGVSGIAGQGMSEVFQVGSGSWTKTIGVQWPFDERRTTYMRIGNCGVFIALCSLVGVGWVGEIVVRRIRRGPEDMESQKLWHQVLDTVKSGREMIRVWRQRQPGQGEEHPLLV</sequence>
<evidence type="ECO:0000256" key="3">
    <source>
        <dbReference type="ARBA" id="ARBA00022679"/>
    </source>
</evidence>
<dbReference type="GO" id="GO:0042158">
    <property type="term" value="P:lipoprotein biosynthetic process"/>
    <property type="evidence" value="ECO:0007669"/>
    <property type="project" value="InterPro"/>
</dbReference>
<evidence type="ECO:0000313" key="10">
    <source>
        <dbReference type="EMBL" id="THH18540.1"/>
    </source>
</evidence>
<dbReference type="GO" id="GO:0005886">
    <property type="term" value="C:plasma membrane"/>
    <property type="evidence" value="ECO:0007669"/>
    <property type="project" value="UniProtKB-SubCell"/>
</dbReference>
<keyword evidence="3" id="KW-0808">Transferase</keyword>
<dbReference type="Proteomes" id="UP000310158">
    <property type="component" value="Unassembled WGS sequence"/>
</dbReference>
<evidence type="ECO:0000313" key="11">
    <source>
        <dbReference type="Proteomes" id="UP000310158"/>
    </source>
</evidence>